<sequence>MNKSEHQQEIAEKMKSTASIGLLITTLILFCTFWVWLWYKDAPIDKLGDYMGNAGPIGDAVGGLTAPIINLTAAVLVYLSFQEQLRANNIQIRNFRKDHQQAQLAFISPQISEILSEINSLLDTISFTASLKEKFDDKAIGKTFDKEIENYSDKKEFAISIAAKVLTPLAKKSYYHRGKLYVRYYSYDEKKLYKIYLNTTYVLSLLEVLVELTKVNSDADFNLHKIRVKIFYESKLQNQLFHFQRALTSTENPLFKPFAEDFKVKFDKIEMYLNPNKATV</sequence>
<feature type="transmembrane region" description="Helical" evidence="1">
    <location>
        <begin position="20"/>
        <end position="39"/>
    </location>
</feature>
<comment type="caution">
    <text evidence="2">The sequence shown here is derived from an EMBL/GenBank/DDBJ whole genome shotgun (WGS) entry which is preliminary data.</text>
</comment>
<keyword evidence="1" id="KW-0472">Membrane</keyword>
<keyword evidence="3" id="KW-1185">Reference proteome</keyword>
<evidence type="ECO:0000313" key="2">
    <source>
        <dbReference type="EMBL" id="MBD1395762.1"/>
    </source>
</evidence>
<proteinExistence type="predicted"/>
<keyword evidence="1" id="KW-1133">Transmembrane helix</keyword>
<evidence type="ECO:0008006" key="4">
    <source>
        <dbReference type="Google" id="ProtNLM"/>
    </source>
</evidence>
<name>A0ABR7XBS9_9BACT</name>
<dbReference type="Proteomes" id="UP000625551">
    <property type="component" value="Unassembled WGS sequence"/>
</dbReference>
<keyword evidence="1" id="KW-0812">Transmembrane</keyword>
<feature type="transmembrane region" description="Helical" evidence="1">
    <location>
        <begin position="59"/>
        <end position="81"/>
    </location>
</feature>
<accession>A0ABR7XBS9</accession>
<organism evidence="2 3">
    <name type="scientific">Pontibacter aquaedesilientis</name>
    <dbReference type="NCBI Taxonomy" id="2766980"/>
    <lineage>
        <taxon>Bacteria</taxon>
        <taxon>Pseudomonadati</taxon>
        <taxon>Bacteroidota</taxon>
        <taxon>Cytophagia</taxon>
        <taxon>Cytophagales</taxon>
        <taxon>Hymenobacteraceae</taxon>
        <taxon>Pontibacter</taxon>
    </lineage>
</organism>
<evidence type="ECO:0000313" key="3">
    <source>
        <dbReference type="Proteomes" id="UP000625551"/>
    </source>
</evidence>
<gene>
    <name evidence="2" type="ORF">H9Q13_01175</name>
</gene>
<dbReference type="RefSeq" id="WP_191181926.1">
    <property type="nucleotide sequence ID" value="NZ_JACXAJ010000001.1"/>
</dbReference>
<protein>
    <recommendedName>
        <fullName evidence="4">Phage abortive infection protein</fullName>
    </recommendedName>
</protein>
<evidence type="ECO:0000256" key="1">
    <source>
        <dbReference type="SAM" id="Phobius"/>
    </source>
</evidence>
<dbReference type="EMBL" id="JACXAJ010000001">
    <property type="protein sequence ID" value="MBD1395762.1"/>
    <property type="molecule type" value="Genomic_DNA"/>
</dbReference>
<reference evidence="2 3" key="1">
    <citation type="submission" date="2020-09" db="EMBL/GenBank/DDBJ databases">
        <title>Genome sequencing and assembly of Pontibacter sp.</title>
        <authorList>
            <person name="Chhetri G."/>
        </authorList>
    </citation>
    <scope>NUCLEOTIDE SEQUENCE [LARGE SCALE GENOMIC DNA]</scope>
    <source>
        <strain evidence="2 3">JH31</strain>
    </source>
</reference>